<protein>
    <recommendedName>
        <fullName evidence="6">Outer membrane protein assembly factor BamD</fullName>
    </recommendedName>
</protein>
<name>A0ABQ0CDK3_9PROT</name>
<dbReference type="CDD" id="cd15830">
    <property type="entry name" value="BamD"/>
    <property type="match status" value="1"/>
</dbReference>
<dbReference type="Gene3D" id="1.25.40.10">
    <property type="entry name" value="Tetratricopeptide repeat domain"/>
    <property type="match status" value="1"/>
</dbReference>
<evidence type="ECO:0000256" key="1">
    <source>
        <dbReference type="ARBA" id="ARBA00022729"/>
    </source>
</evidence>
<dbReference type="PANTHER" id="PTHR37423:SF1">
    <property type="entry name" value="OUTER MEMBRANE PROTEIN ASSEMBLY FACTOR BAMD"/>
    <property type="match status" value="1"/>
</dbReference>
<feature type="signal peptide" evidence="7">
    <location>
        <begin position="1"/>
        <end position="22"/>
    </location>
</feature>
<dbReference type="SUPFAM" id="SSF48452">
    <property type="entry name" value="TPR-like"/>
    <property type="match status" value="1"/>
</dbReference>
<dbReference type="InterPro" id="IPR039565">
    <property type="entry name" value="BamD-like"/>
</dbReference>
<evidence type="ECO:0000256" key="4">
    <source>
        <dbReference type="ARBA" id="ARBA00023237"/>
    </source>
</evidence>
<dbReference type="RefSeq" id="WP_420906499.1">
    <property type="nucleotide sequence ID" value="NZ_BAAFGK010000005.1"/>
</dbReference>
<keyword evidence="4 6" id="KW-0998">Cell outer membrane</keyword>
<keyword evidence="1 6" id="KW-0732">Signal</keyword>
<keyword evidence="5 6" id="KW-0449">Lipoprotein</keyword>
<evidence type="ECO:0000313" key="9">
    <source>
        <dbReference type="EMBL" id="GAB0058775.1"/>
    </source>
</evidence>
<dbReference type="HAMAP" id="MF_00922">
    <property type="entry name" value="OM_assembly_BamD"/>
    <property type="match status" value="1"/>
</dbReference>
<evidence type="ECO:0000256" key="5">
    <source>
        <dbReference type="ARBA" id="ARBA00023288"/>
    </source>
</evidence>
<evidence type="ECO:0000256" key="7">
    <source>
        <dbReference type="SAM" id="SignalP"/>
    </source>
</evidence>
<accession>A0ABQ0CDK3</accession>
<feature type="domain" description="Outer membrane lipoprotein BamD-like" evidence="8">
    <location>
        <begin position="30"/>
        <end position="227"/>
    </location>
</feature>
<feature type="chain" id="PRO_5046456197" description="Outer membrane protein assembly factor BamD" evidence="7">
    <location>
        <begin position="23"/>
        <end position="290"/>
    </location>
</feature>
<dbReference type="InterPro" id="IPR017689">
    <property type="entry name" value="BamD"/>
</dbReference>
<evidence type="ECO:0000259" key="8">
    <source>
        <dbReference type="Pfam" id="PF13525"/>
    </source>
</evidence>
<keyword evidence="3 6" id="KW-0564">Palmitate</keyword>
<keyword evidence="10" id="KW-1185">Reference proteome</keyword>
<reference evidence="9 10" key="1">
    <citation type="submission" date="2024-05" db="EMBL/GenBank/DDBJ databases">
        <authorList>
            <consortium name="Candidatus Magnetaquicoccaceae bacterium FCR-1 genome sequencing consortium"/>
            <person name="Shimoshige H."/>
            <person name="Shimamura S."/>
            <person name="Taoka A."/>
            <person name="Kobayashi H."/>
            <person name="Maekawa T."/>
        </authorList>
    </citation>
    <scope>NUCLEOTIDE SEQUENCE [LARGE SCALE GENOMIC DNA]</scope>
    <source>
        <strain evidence="9 10">FCR-1</strain>
    </source>
</reference>
<evidence type="ECO:0000256" key="6">
    <source>
        <dbReference type="HAMAP-Rule" id="MF_00922"/>
    </source>
</evidence>
<gene>
    <name evidence="6 9" type="primary">bamD</name>
    <name evidence="9" type="ORF">SIID45300_03132</name>
</gene>
<proteinExistence type="inferred from homology"/>
<dbReference type="NCBIfam" id="TIGR03302">
    <property type="entry name" value="OM_YfiO"/>
    <property type="match status" value="1"/>
</dbReference>
<organism evidence="9 10">
    <name type="scientific">Candidatus Magnetaquiglobus chichijimensis</name>
    <dbReference type="NCBI Taxonomy" id="3141448"/>
    <lineage>
        <taxon>Bacteria</taxon>
        <taxon>Pseudomonadati</taxon>
        <taxon>Pseudomonadota</taxon>
        <taxon>Magnetococcia</taxon>
        <taxon>Magnetococcales</taxon>
        <taxon>Candidatus Magnetaquicoccaceae</taxon>
        <taxon>Candidatus Magnetaquiglobus</taxon>
    </lineage>
</organism>
<keyword evidence="2 6" id="KW-0472">Membrane</keyword>
<evidence type="ECO:0000256" key="2">
    <source>
        <dbReference type="ARBA" id="ARBA00023136"/>
    </source>
</evidence>
<dbReference type="Proteomes" id="UP001628193">
    <property type="component" value="Unassembled WGS sequence"/>
</dbReference>
<comment type="subcellular location">
    <subcellularLocation>
        <location evidence="6">Cell outer membrane</location>
        <topology evidence="6">Lipid-anchor</topology>
    </subcellularLocation>
</comment>
<dbReference type="Pfam" id="PF13525">
    <property type="entry name" value="YfiO"/>
    <property type="match status" value="1"/>
</dbReference>
<dbReference type="EMBL" id="BAAFGK010000005">
    <property type="protein sequence ID" value="GAB0058775.1"/>
    <property type="molecule type" value="Genomic_DNA"/>
</dbReference>
<dbReference type="PROSITE" id="PS51257">
    <property type="entry name" value="PROKAR_LIPOPROTEIN"/>
    <property type="match status" value="1"/>
</dbReference>
<comment type="caution">
    <text evidence="9">The sequence shown here is derived from an EMBL/GenBank/DDBJ whole genome shotgun (WGS) entry which is preliminary data.</text>
</comment>
<evidence type="ECO:0000256" key="3">
    <source>
        <dbReference type="ARBA" id="ARBA00023139"/>
    </source>
</evidence>
<comment type="similarity">
    <text evidence="6">Belongs to the BamD family.</text>
</comment>
<dbReference type="PANTHER" id="PTHR37423">
    <property type="entry name" value="SOLUBLE LYTIC MUREIN TRANSGLYCOSYLASE-RELATED"/>
    <property type="match status" value="1"/>
</dbReference>
<evidence type="ECO:0000313" key="10">
    <source>
        <dbReference type="Proteomes" id="UP001628193"/>
    </source>
</evidence>
<comment type="subunit">
    <text evidence="6">Part of the Bam complex.</text>
</comment>
<dbReference type="InterPro" id="IPR011990">
    <property type="entry name" value="TPR-like_helical_dom_sf"/>
</dbReference>
<comment type="function">
    <text evidence="6">Part of the outer membrane protein assembly complex, which is involved in assembly and insertion of beta-barrel proteins into the outer membrane.</text>
</comment>
<sequence>MGNRFWIACVLWMMVLTGGCSSGPEIAPTKPPEELYQEGMLGLKNERFKAAADRFQQIDQKHPFSPYATRAQLNLIYAQYKNGDYEETVGSALRFIRLHPRHRHVAYAFYMRGLAHYQRIADSYRDQNRTREAVTAFRELITRFPKSDYAFEAQRMLRLCVNRLAEQEMVVARFYLDREEYIAAVNRFIQVAHHPEFQTTPFAEEALFSLVLASQRLGLPEEARNHAAVLGHNFPEGAFYKAAVRLLDKKGDVSRSELAELRRGVDEGSVFSRFFQGLAPTLLPTQTQSR</sequence>
<reference evidence="9 10" key="2">
    <citation type="submission" date="2024-09" db="EMBL/GenBank/DDBJ databases">
        <title>Draft genome sequence of Candidatus Magnetaquicoccaceae bacterium FCR-1.</title>
        <authorList>
            <person name="Shimoshige H."/>
            <person name="Shimamura S."/>
            <person name="Taoka A."/>
            <person name="Kobayashi H."/>
            <person name="Maekawa T."/>
        </authorList>
    </citation>
    <scope>NUCLEOTIDE SEQUENCE [LARGE SCALE GENOMIC DNA]</scope>
    <source>
        <strain evidence="9 10">FCR-1</strain>
    </source>
</reference>